<dbReference type="AlphaFoldDB" id="A0A1H0S4L8"/>
<dbReference type="EMBL" id="FNJL01000011">
    <property type="protein sequence ID" value="SDP36499.1"/>
    <property type="molecule type" value="Genomic_DNA"/>
</dbReference>
<dbReference type="InterPro" id="IPR024976">
    <property type="entry name" value="DUF3885"/>
</dbReference>
<accession>A0A1H0S4L8</accession>
<proteinExistence type="predicted"/>
<evidence type="ECO:0000259" key="1">
    <source>
        <dbReference type="Pfam" id="PF13021"/>
    </source>
</evidence>
<sequence length="136" mass="15690">MRHLAVAGELFTSGETIYVYRCHQGEPRLKGRSRHQIAGRQLRDRAIRFPAVERPVLNGDYYFVRSLATAWKPDFFEVLIRKGAQWELAGITFVSPRSGNLYCPYDGGMDVFCFSVEPSLLEERYRTWMSGHASRL</sequence>
<keyword evidence="3" id="KW-1185">Reference proteome</keyword>
<name>A0A1H0S4L8_9BURK</name>
<evidence type="ECO:0000313" key="2">
    <source>
        <dbReference type="EMBL" id="SDP36499.1"/>
    </source>
</evidence>
<evidence type="ECO:0000313" key="3">
    <source>
        <dbReference type="Proteomes" id="UP000199317"/>
    </source>
</evidence>
<gene>
    <name evidence="2" type="ORF">SAMN04489708_111105</name>
</gene>
<organism evidence="2 3">
    <name type="scientific">Paracidovorax cattleyae</name>
    <dbReference type="NCBI Taxonomy" id="80868"/>
    <lineage>
        <taxon>Bacteria</taxon>
        <taxon>Pseudomonadati</taxon>
        <taxon>Pseudomonadota</taxon>
        <taxon>Betaproteobacteria</taxon>
        <taxon>Burkholderiales</taxon>
        <taxon>Comamonadaceae</taxon>
        <taxon>Paracidovorax</taxon>
    </lineage>
</organism>
<feature type="domain" description="DUF3885" evidence="1">
    <location>
        <begin position="2"/>
        <end position="132"/>
    </location>
</feature>
<dbReference type="Pfam" id="PF13021">
    <property type="entry name" value="DUF3885"/>
    <property type="match status" value="1"/>
</dbReference>
<dbReference type="Proteomes" id="UP000199317">
    <property type="component" value="Unassembled WGS sequence"/>
</dbReference>
<reference evidence="3" key="1">
    <citation type="submission" date="2016-10" db="EMBL/GenBank/DDBJ databases">
        <authorList>
            <person name="Varghese N."/>
            <person name="Submissions S."/>
        </authorList>
    </citation>
    <scope>NUCLEOTIDE SEQUENCE [LARGE SCALE GENOMIC DNA]</scope>
    <source>
        <strain evidence="3">DSM 17101</strain>
    </source>
</reference>
<protein>
    <recommendedName>
        <fullName evidence="1">DUF3885 domain-containing protein</fullName>
    </recommendedName>
</protein>